<accession>A0ABQ4TCR8</accession>
<sequence>MSAVISQEKFEEGRAAKAAGLTYQDDPYRAGSQDSADWLAGFTADEPEPSALGPGTNGAGFTAVV</sequence>
<evidence type="ECO:0000313" key="2">
    <source>
        <dbReference type="EMBL" id="GJE28856.1"/>
    </source>
</evidence>
<keyword evidence="3" id="KW-1185">Reference proteome</keyword>
<proteinExistence type="predicted"/>
<gene>
    <name evidence="2" type="ORF">LKMONMHP_3730</name>
</gene>
<organism evidence="2 3">
    <name type="scientific">Methylobacterium organophilum</name>
    <dbReference type="NCBI Taxonomy" id="410"/>
    <lineage>
        <taxon>Bacteria</taxon>
        <taxon>Pseudomonadati</taxon>
        <taxon>Pseudomonadota</taxon>
        <taxon>Alphaproteobacteria</taxon>
        <taxon>Hyphomicrobiales</taxon>
        <taxon>Methylobacteriaceae</taxon>
        <taxon>Methylobacterium</taxon>
    </lineage>
</organism>
<protein>
    <submittedName>
        <fullName evidence="2">Uncharacterized protein</fullName>
    </submittedName>
</protein>
<comment type="caution">
    <text evidence="2">The sequence shown here is derived from an EMBL/GenBank/DDBJ whole genome shotgun (WGS) entry which is preliminary data.</text>
</comment>
<feature type="region of interest" description="Disordered" evidence="1">
    <location>
        <begin position="43"/>
        <end position="65"/>
    </location>
</feature>
<dbReference type="Proteomes" id="UP001055156">
    <property type="component" value="Unassembled WGS sequence"/>
</dbReference>
<reference evidence="2" key="2">
    <citation type="submission" date="2021-08" db="EMBL/GenBank/DDBJ databases">
        <authorList>
            <person name="Tani A."/>
            <person name="Ola A."/>
            <person name="Ogura Y."/>
            <person name="Katsura K."/>
            <person name="Hayashi T."/>
        </authorList>
    </citation>
    <scope>NUCLEOTIDE SEQUENCE</scope>
    <source>
        <strain evidence="2">NBRC 15689</strain>
    </source>
</reference>
<dbReference type="RefSeq" id="WP_238312841.1">
    <property type="nucleotide sequence ID" value="NZ_BPQV01000012.1"/>
</dbReference>
<name>A0ABQ4TCR8_METOR</name>
<evidence type="ECO:0000256" key="1">
    <source>
        <dbReference type="SAM" id="MobiDB-lite"/>
    </source>
</evidence>
<reference evidence="2" key="1">
    <citation type="journal article" date="2021" name="Front. Microbiol.">
        <title>Comprehensive Comparative Genomics and Phenotyping of Methylobacterium Species.</title>
        <authorList>
            <person name="Alessa O."/>
            <person name="Ogura Y."/>
            <person name="Fujitani Y."/>
            <person name="Takami H."/>
            <person name="Hayashi T."/>
            <person name="Sahin N."/>
            <person name="Tani A."/>
        </authorList>
    </citation>
    <scope>NUCLEOTIDE SEQUENCE</scope>
    <source>
        <strain evidence="2">NBRC 15689</strain>
    </source>
</reference>
<dbReference type="EMBL" id="BPQV01000012">
    <property type="protein sequence ID" value="GJE28856.1"/>
    <property type="molecule type" value="Genomic_DNA"/>
</dbReference>
<evidence type="ECO:0000313" key="3">
    <source>
        <dbReference type="Proteomes" id="UP001055156"/>
    </source>
</evidence>